<evidence type="ECO:0000313" key="2">
    <source>
        <dbReference type="Proteomes" id="UP001054945"/>
    </source>
</evidence>
<dbReference type="EMBL" id="BPLR01008040">
    <property type="protein sequence ID" value="GIY21623.1"/>
    <property type="molecule type" value="Genomic_DNA"/>
</dbReference>
<dbReference type="AlphaFoldDB" id="A0AAV4RH21"/>
<keyword evidence="2" id="KW-1185">Reference proteome</keyword>
<name>A0AAV4RH21_CAEEX</name>
<accession>A0AAV4RH21</accession>
<dbReference type="Proteomes" id="UP001054945">
    <property type="component" value="Unassembled WGS sequence"/>
</dbReference>
<evidence type="ECO:0000313" key="1">
    <source>
        <dbReference type="EMBL" id="GIY21623.1"/>
    </source>
</evidence>
<comment type="caution">
    <text evidence="1">The sequence shown here is derived from an EMBL/GenBank/DDBJ whole genome shotgun (WGS) entry which is preliminary data.</text>
</comment>
<sequence length="80" mass="9149">MSISIPKYGKTHTVEIPDHLQPKTIKARMAILQLFPTLGYCDLFCDWCLQSEIYAPFHTICNPANPLLPHHTLPFAVPFR</sequence>
<protein>
    <submittedName>
        <fullName evidence="1">Uncharacterized protein</fullName>
    </submittedName>
</protein>
<reference evidence="1 2" key="1">
    <citation type="submission" date="2021-06" db="EMBL/GenBank/DDBJ databases">
        <title>Caerostris extrusa draft genome.</title>
        <authorList>
            <person name="Kono N."/>
            <person name="Arakawa K."/>
        </authorList>
    </citation>
    <scope>NUCLEOTIDE SEQUENCE [LARGE SCALE GENOMIC DNA]</scope>
</reference>
<proteinExistence type="predicted"/>
<gene>
    <name evidence="1" type="ORF">CEXT_601191</name>
</gene>
<organism evidence="1 2">
    <name type="scientific">Caerostris extrusa</name>
    <name type="common">Bark spider</name>
    <name type="synonym">Caerostris bankana</name>
    <dbReference type="NCBI Taxonomy" id="172846"/>
    <lineage>
        <taxon>Eukaryota</taxon>
        <taxon>Metazoa</taxon>
        <taxon>Ecdysozoa</taxon>
        <taxon>Arthropoda</taxon>
        <taxon>Chelicerata</taxon>
        <taxon>Arachnida</taxon>
        <taxon>Araneae</taxon>
        <taxon>Araneomorphae</taxon>
        <taxon>Entelegynae</taxon>
        <taxon>Araneoidea</taxon>
        <taxon>Araneidae</taxon>
        <taxon>Caerostris</taxon>
    </lineage>
</organism>